<evidence type="ECO:0000256" key="4">
    <source>
        <dbReference type="ARBA" id="ARBA00023136"/>
    </source>
</evidence>
<evidence type="ECO:0000256" key="3">
    <source>
        <dbReference type="ARBA" id="ARBA00022989"/>
    </source>
</evidence>
<feature type="domain" description="TonB C-terminal" evidence="7">
    <location>
        <begin position="42"/>
        <end position="137"/>
    </location>
</feature>
<gene>
    <name evidence="8" type="ORF">HY912_10320</name>
</gene>
<organism evidence="8 9">
    <name type="scientific">Desulfomonile tiedjei</name>
    <dbReference type="NCBI Taxonomy" id="2358"/>
    <lineage>
        <taxon>Bacteria</taxon>
        <taxon>Pseudomonadati</taxon>
        <taxon>Thermodesulfobacteriota</taxon>
        <taxon>Desulfomonilia</taxon>
        <taxon>Desulfomonilales</taxon>
        <taxon>Desulfomonilaceae</taxon>
        <taxon>Desulfomonile</taxon>
    </lineage>
</organism>
<dbReference type="AlphaFoldDB" id="A0A9D6V6B6"/>
<comment type="subcellular location">
    <subcellularLocation>
        <location evidence="1">Membrane</location>
        <topology evidence="1">Single-pass membrane protein</topology>
    </subcellularLocation>
</comment>
<accession>A0A9D6V6B6</accession>
<keyword evidence="4" id="KW-0472">Membrane</keyword>
<feature type="signal peptide" evidence="6">
    <location>
        <begin position="1"/>
        <end position="23"/>
    </location>
</feature>
<name>A0A9D6V6B6_9BACT</name>
<evidence type="ECO:0000313" key="8">
    <source>
        <dbReference type="EMBL" id="MBI5249877.1"/>
    </source>
</evidence>
<keyword evidence="2" id="KW-0812">Transmembrane</keyword>
<reference evidence="8" key="1">
    <citation type="submission" date="2020-07" db="EMBL/GenBank/DDBJ databases">
        <title>Huge and variable diversity of episymbiotic CPR bacteria and DPANN archaea in groundwater ecosystems.</title>
        <authorList>
            <person name="He C.Y."/>
            <person name="Keren R."/>
            <person name="Whittaker M."/>
            <person name="Farag I.F."/>
            <person name="Doudna J."/>
            <person name="Cate J.H.D."/>
            <person name="Banfield J.F."/>
        </authorList>
    </citation>
    <scope>NUCLEOTIDE SEQUENCE</scope>
    <source>
        <strain evidence="8">NC_groundwater_1664_Pr3_B-0.1um_52_9</strain>
    </source>
</reference>
<sequence length="198" mass="21724">MKKSIIIGLALSFGLLTAMLALAQPDEIVVDRSNRNKVFNDYTLLTRDFIQRAWTTPVSISEPGPLKGRISIEYSIASNGSVRSVELVKGSGNWDMDRSLVDAIRSAAPYPAFPDEIQARSILIRANFVVADLPTVPIIVANHELGDGPRPVETEPDRSPKKFNWGAPAGTADLKTPNSEDREPAPASPKKYQWGLER</sequence>
<dbReference type="NCBIfam" id="TIGR01352">
    <property type="entry name" value="tonB_Cterm"/>
    <property type="match status" value="1"/>
</dbReference>
<feature type="compositionally biased region" description="Basic and acidic residues" evidence="5">
    <location>
        <begin position="144"/>
        <end position="160"/>
    </location>
</feature>
<dbReference type="EMBL" id="JACRDE010000279">
    <property type="protein sequence ID" value="MBI5249877.1"/>
    <property type="molecule type" value="Genomic_DNA"/>
</dbReference>
<evidence type="ECO:0000256" key="5">
    <source>
        <dbReference type="SAM" id="MobiDB-lite"/>
    </source>
</evidence>
<protein>
    <submittedName>
        <fullName evidence="8">Energy transducer TonB</fullName>
    </submittedName>
</protein>
<dbReference type="GO" id="GO:0055085">
    <property type="term" value="P:transmembrane transport"/>
    <property type="evidence" value="ECO:0007669"/>
    <property type="project" value="InterPro"/>
</dbReference>
<feature type="chain" id="PRO_5038593972" evidence="6">
    <location>
        <begin position="24"/>
        <end position="198"/>
    </location>
</feature>
<keyword evidence="3" id="KW-1133">Transmembrane helix</keyword>
<dbReference type="Gene3D" id="3.30.1150.10">
    <property type="match status" value="1"/>
</dbReference>
<dbReference type="InterPro" id="IPR006260">
    <property type="entry name" value="TonB/TolA_C"/>
</dbReference>
<dbReference type="InterPro" id="IPR037682">
    <property type="entry name" value="TonB_C"/>
</dbReference>
<evidence type="ECO:0000256" key="2">
    <source>
        <dbReference type="ARBA" id="ARBA00022692"/>
    </source>
</evidence>
<evidence type="ECO:0000259" key="7">
    <source>
        <dbReference type="PROSITE" id="PS52015"/>
    </source>
</evidence>
<evidence type="ECO:0000313" key="9">
    <source>
        <dbReference type="Proteomes" id="UP000807825"/>
    </source>
</evidence>
<proteinExistence type="predicted"/>
<evidence type="ECO:0000256" key="1">
    <source>
        <dbReference type="ARBA" id="ARBA00004167"/>
    </source>
</evidence>
<dbReference type="Pfam" id="PF13103">
    <property type="entry name" value="TonB_2"/>
    <property type="match status" value="1"/>
</dbReference>
<dbReference type="Proteomes" id="UP000807825">
    <property type="component" value="Unassembled WGS sequence"/>
</dbReference>
<dbReference type="SUPFAM" id="SSF74653">
    <property type="entry name" value="TolA/TonB C-terminal domain"/>
    <property type="match status" value="1"/>
</dbReference>
<evidence type="ECO:0000256" key="6">
    <source>
        <dbReference type="SAM" id="SignalP"/>
    </source>
</evidence>
<dbReference type="PROSITE" id="PS52015">
    <property type="entry name" value="TONB_CTD"/>
    <property type="match status" value="1"/>
</dbReference>
<comment type="caution">
    <text evidence="8">The sequence shown here is derived from an EMBL/GenBank/DDBJ whole genome shotgun (WGS) entry which is preliminary data.</text>
</comment>
<keyword evidence="6" id="KW-0732">Signal</keyword>
<dbReference type="GO" id="GO:0016020">
    <property type="term" value="C:membrane"/>
    <property type="evidence" value="ECO:0007669"/>
    <property type="project" value="UniProtKB-SubCell"/>
</dbReference>
<feature type="region of interest" description="Disordered" evidence="5">
    <location>
        <begin position="143"/>
        <end position="198"/>
    </location>
</feature>